<dbReference type="GO" id="GO:0000049">
    <property type="term" value="F:tRNA binding"/>
    <property type="evidence" value="ECO:0007669"/>
    <property type="project" value="UniProtKB-UniRule"/>
</dbReference>
<evidence type="ECO:0000259" key="6">
    <source>
        <dbReference type="Pfam" id="PF05670"/>
    </source>
</evidence>
<keyword evidence="1 5" id="KW-0820">tRNA-binding</keyword>
<reference evidence="7 8" key="1">
    <citation type="submission" date="2017-02" db="EMBL/GenBank/DDBJ databases">
        <authorList>
            <person name="Peterson S.W."/>
        </authorList>
    </citation>
    <scope>NUCLEOTIDE SEQUENCE [LARGE SCALE GENOMIC DNA]</scope>
    <source>
        <strain evidence="7 8">ATCC 35992</strain>
    </source>
</reference>
<dbReference type="InterPro" id="IPR051608">
    <property type="entry name" value="RQC_Subunit_NEMF"/>
</dbReference>
<gene>
    <name evidence="5" type="primary">rqcH</name>
    <name evidence="7" type="ORF">SAMN02745111_00178</name>
</gene>
<dbReference type="Proteomes" id="UP000190814">
    <property type="component" value="Unassembled WGS sequence"/>
</dbReference>
<dbReference type="STRING" id="39495.SAMN02745111_00178"/>
<evidence type="ECO:0000256" key="1">
    <source>
        <dbReference type="ARBA" id="ARBA00022555"/>
    </source>
</evidence>
<keyword evidence="2 5" id="KW-0699">rRNA-binding</keyword>
<dbReference type="RefSeq" id="WP_078765070.1">
    <property type="nucleotide sequence ID" value="NZ_FUXZ01000002.1"/>
</dbReference>
<name>A0A1T4V583_9FIRM</name>
<evidence type="ECO:0000256" key="4">
    <source>
        <dbReference type="ARBA" id="ARBA00022917"/>
    </source>
</evidence>
<dbReference type="Gene3D" id="1.10.8.50">
    <property type="match status" value="1"/>
</dbReference>
<dbReference type="InterPro" id="IPR008532">
    <property type="entry name" value="NFACT_RNA-bd"/>
</dbReference>
<evidence type="ECO:0000313" key="7">
    <source>
        <dbReference type="EMBL" id="SKA60103.1"/>
    </source>
</evidence>
<keyword evidence="4 5" id="KW-0648">Protein biosynthesis</keyword>
<dbReference type="Pfam" id="PF05670">
    <property type="entry name" value="NFACT-R_1"/>
    <property type="match status" value="1"/>
</dbReference>
<dbReference type="PANTHER" id="PTHR15239:SF6">
    <property type="entry name" value="RIBOSOME QUALITY CONTROL COMPLEX SUBUNIT NEMF"/>
    <property type="match status" value="1"/>
</dbReference>
<proteinExistence type="inferred from homology"/>
<evidence type="ECO:0000256" key="5">
    <source>
        <dbReference type="HAMAP-Rule" id="MF_00844"/>
    </source>
</evidence>
<dbReference type="Pfam" id="PF05833">
    <property type="entry name" value="NFACT_N"/>
    <property type="match status" value="1"/>
</dbReference>
<dbReference type="GO" id="GO:0019843">
    <property type="term" value="F:rRNA binding"/>
    <property type="evidence" value="ECO:0007669"/>
    <property type="project" value="UniProtKB-UniRule"/>
</dbReference>
<dbReference type="EMBL" id="FUXZ01000002">
    <property type="protein sequence ID" value="SKA60103.1"/>
    <property type="molecule type" value="Genomic_DNA"/>
</dbReference>
<evidence type="ECO:0000256" key="2">
    <source>
        <dbReference type="ARBA" id="ARBA00022730"/>
    </source>
</evidence>
<protein>
    <recommendedName>
        <fullName evidence="5">Rqc2 homolog RqcH</fullName>
        <shortName evidence="5">RqcH</shortName>
    </recommendedName>
</protein>
<dbReference type="InterPro" id="IPR043682">
    <property type="entry name" value="RqcH_bacterial"/>
</dbReference>
<feature type="domain" description="NFACT RNA-binding" evidence="6">
    <location>
        <begin position="458"/>
        <end position="553"/>
    </location>
</feature>
<dbReference type="SUPFAM" id="SSF46946">
    <property type="entry name" value="S13-like H2TH domain"/>
    <property type="match status" value="1"/>
</dbReference>
<comment type="subunit">
    <text evidence="5">Associates with stalled 50S ribosomal subunits. Binds to RqcP.</text>
</comment>
<organism evidence="7 8">
    <name type="scientific">Eubacterium uniforme</name>
    <dbReference type="NCBI Taxonomy" id="39495"/>
    <lineage>
        <taxon>Bacteria</taxon>
        <taxon>Bacillati</taxon>
        <taxon>Bacillota</taxon>
        <taxon>Clostridia</taxon>
        <taxon>Eubacteriales</taxon>
        <taxon>Eubacteriaceae</taxon>
        <taxon>Eubacterium</taxon>
    </lineage>
</organism>
<dbReference type="PANTHER" id="PTHR15239">
    <property type="entry name" value="NUCLEAR EXPORT MEDIATOR FACTOR NEMF"/>
    <property type="match status" value="1"/>
</dbReference>
<dbReference type="InterPro" id="IPR010979">
    <property type="entry name" value="Ribosomal_uS13-like_H2TH"/>
</dbReference>
<dbReference type="HAMAP" id="MF_00844_B">
    <property type="entry name" value="RqcH_B"/>
    <property type="match status" value="1"/>
</dbReference>
<accession>A0A1T4V583</accession>
<dbReference type="AlphaFoldDB" id="A0A1T4V583"/>
<evidence type="ECO:0000256" key="3">
    <source>
        <dbReference type="ARBA" id="ARBA00022884"/>
    </source>
</evidence>
<comment type="similarity">
    <text evidence="5">Belongs to the NEMF family.</text>
</comment>
<dbReference type="GO" id="GO:0072344">
    <property type="term" value="P:rescue of stalled ribosome"/>
    <property type="evidence" value="ECO:0007669"/>
    <property type="project" value="UniProtKB-UniRule"/>
</dbReference>
<dbReference type="FunFam" id="2.30.310.10:FF:000004">
    <property type="entry name" value="Fibronectin-binding protein A"/>
    <property type="match status" value="1"/>
</dbReference>
<keyword evidence="3 5" id="KW-0694">RNA-binding</keyword>
<dbReference type="OrthoDB" id="9766163at2"/>
<evidence type="ECO:0000313" key="8">
    <source>
        <dbReference type="Proteomes" id="UP000190814"/>
    </source>
</evidence>
<dbReference type="Gene3D" id="2.30.310.10">
    <property type="entry name" value="ibrinogen binding protein from staphylococcus aureus domain"/>
    <property type="match status" value="1"/>
</dbReference>
<comment type="function">
    <text evidence="5">Key component of the ribosome quality control system (RQC), a ribosome-associated complex that mediates the extraction of incompletely synthesized nascent chains from stalled ribosomes and their subsequent degradation. RqcH recruits Ala-charged tRNA, and with RqcP directs the elongation of stalled nascent chains on 50S ribosomal subunits, leading to non-templated C-terminal alanine extensions (Ala tail). The Ala tail promotes nascent chain degradation. May add between 1 and at least 8 Ala residues. Binds to stalled 50S ribosomal subunits.</text>
</comment>
<dbReference type="GO" id="GO:0043023">
    <property type="term" value="F:ribosomal large subunit binding"/>
    <property type="evidence" value="ECO:0007669"/>
    <property type="project" value="UniProtKB-UniRule"/>
</dbReference>
<sequence length="580" mass="66748">MAFDGITVHSLVHEFNENLIDGRITKIAQPEKDELLLTIKNEKETYRLVISVNPSLPLIYLTDVNKQSPINAPMFCMLLRKHINNGRILKIEQPDMERVVVFYIEHRNELGDLCVKKLIVELMGKHSNIIFTTDDDIIVDSIKHVTPVMSSVRIVMPNQQYFIPKTSDKLNPLTVSKDEFIKKIKSSKGILYKAIYSSFTGISPVISQEICNLSGIDSNMPISEISDDFLIHLYNIYSNMMEDIKSNKFDPVIYYKNSEPVEFNSFGLSIYEDSINMKLSTINEVILKFYAEKDKYSRIRQKSATLRHIVDTNLNKDRKKYDLQLRQLKDTEKADKFKVYGELLTSYSFNVEDGAKSFTTTNFYTGDEITIPLDEHKSAIENANKYFDKYNKLKRTKAALDEIIKETKESIDYLENISTYIDLATSEDDLTAIREELITSRYINKHVKDKRAKIKSKPLHYISSDGYDIYVGKNNLQNEEVTFKIANTNDWWFHAKNMPGSHVIVKLKNDNKEMPDRVFEEAGAIAAFYSKAKGQSSVEIDYTKRKHLKKVAASKPGFVIYHTNYSLVANPDISNLTLVE</sequence>
<keyword evidence="8" id="KW-1185">Reference proteome</keyword>
<dbReference type="GO" id="GO:1990112">
    <property type="term" value="C:RQC complex"/>
    <property type="evidence" value="ECO:0007669"/>
    <property type="project" value="TreeGrafter"/>
</dbReference>